<dbReference type="InterPro" id="IPR004117">
    <property type="entry name" value="7tm6_olfct_rcpt"/>
</dbReference>
<keyword evidence="12" id="KW-1185">Reference proteome</keyword>
<name>A0A2J7RLX6_9NEOP</name>
<proteinExistence type="predicted"/>
<comment type="caution">
    <text evidence="11">The sequence shown here is derived from an EMBL/GenBank/DDBJ whole genome shotgun (WGS) entry which is preliminary data.</text>
</comment>
<gene>
    <name evidence="11" type="ORF">B7P43_G16046</name>
</gene>
<keyword evidence="8" id="KW-0675">Receptor</keyword>
<dbReference type="Pfam" id="PF02949">
    <property type="entry name" value="7tm_6"/>
    <property type="match status" value="1"/>
</dbReference>
<evidence type="ECO:0000256" key="1">
    <source>
        <dbReference type="ARBA" id="ARBA00004651"/>
    </source>
</evidence>
<evidence type="ECO:0000256" key="5">
    <source>
        <dbReference type="ARBA" id="ARBA00022725"/>
    </source>
</evidence>
<keyword evidence="9" id="KW-0807">Transducer</keyword>
<evidence type="ECO:0000256" key="9">
    <source>
        <dbReference type="ARBA" id="ARBA00023224"/>
    </source>
</evidence>
<dbReference type="GO" id="GO:0005886">
    <property type="term" value="C:plasma membrane"/>
    <property type="evidence" value="ECO:0007669"/>
    <property type="project" value="UniProtKB-SubCell"/>
</dbReference>
<accession>A0A2J7RLX6</accession>
<keyword evidence="4 10" id="KW-0812">Transmembrane</keyword>
<evidence type="ECO:0000256" key="8">
    <source>
        <dbReference type="ARBA" id="ARBA00023170"/>
    </source>
</evidence>
<evidence type="ECO:0000256" key="6">
    <source>
        <dbReference type="ARBA" id="ARBA00022989"/>
    </source>
</evidence>
<sequence length="293" mass="33772">MITNVFMGVGWLTLVTWAIIPCAKGYIEFVLQMNQDDIEENRGKYFGIAMWLPPKVNRSPMYEITQVLHGFSVFTCAMCVSGIYISMLALMYHTASHFSMLVDLIEELDVIISESIQSGPQWVRQRREGEDVGQTLRCKDAGKEGSQRLIVDRDTLLYQHLVLCTRYHQQLIDFCYQMNRFLSPVLLIIFFFSEALMCLSTFRLAHGSADAESVKFFMSGSSFSLWLLTFCWAGEYLTEKSLAVERAVYACPWYQHLQAMRDIQFVIMRAQNPVRLTAGKFYVVSLETYLQVQ</sequence>
<keyword evidence="3" id="KW-0716">Sensory transduction</keyword>
<keyword evidence="5" id="KW-0552">Olfaction</keyword>
<dbReference type="GO" id="GO:0007165">
    <property type="term" value="P:signal transduction"/>
    <property type="evidence" value="ECO:0007669"/>
    <property type="project" value="UniProtKB-KW"/>
</dbReference>
<evidence type="ECO:0000313" key="12">
    <source>
        <dbReference type="Proteomes" id="UP000235965"/>
    </source>
</evidence>
<organism evidence="11 12">
    <name type="scientific">Cryptotermes secundus</name>
    <dbReference type="NCBI Taxonomy" id="105785"/>
    <lineage>
        <taxon>Eukaryota</taxon>
        <taxon>Metazoa</taxon>
        <taxon>Ecdysozoa</taxon>
        <taxon>Arthropoda</taxon>
        <taxon>Hexapoda</taxon>
        <taxon>Insecta</taxon>
        <taxon>Pterygota</taxon>
        <taxon>Neoptera</taxon>
        <taxon>Polyneoptera</taxon>
        <taxon>Dictyoptera</taxon>
        <taxon>Blattodea</taxon>
        <taxon>Blattoidea</taxon>
        <taxon>Termitoidae</taxon>
        <taxon>Kalotermitidae</taxon>
        <taxon>Cryptotermitinae</taxon>
        <taxon>Cryptotermes</taxon>
    </lineage>
</organism>
<dbReference type="EMBL" id="NEVH01002587">
    <property type="protein sequence ID" value="PNF41837.1"/>
    <property type="molecule type" value="Genomic_DNA"/>
</dbReference>
<keyword evidence="7 10" id="KW-0472">Membrane</keyword>
<keyword evidence="2" id="KW-1003">Cell membrane</keyword>
<evidence type="ECO:0000256" key="2">
    <source>
        <dbReference type="ARBA" id="ARBA00022475"/>
    </source>
</evidence>
<feature type="transmembrane region" description="Helical" evidence="10">
    <location>
        <begin position="216"/>
        <end position="237"/>
    </location>
</feature>
<feature type="transmembrane region" description="Helical" evidence="10">
    <location>
        <begin position="67"/>
        <end position="90"/>
    </location>
</feature>
<dbReference type="FunCoup" id="A0A2J7RLX6">
    <property type="interactions" value="59"/>
</dbReference>
<dbReference type="GO" id="GO:0005549">
    <property type="term" value="F:odorant binding"/>
    <property type="evidence" value="ECO:0007669"/>
    <property type="project" value="InterPro"/>
</dbReference>
<dbReference type="Proteomes" id="UP000235965">
    <property type="component" value="Unassembled WGS sequence"/>
</dbReference>
<evidence type="ECO:0000256" key="3">
    <source>
        <dbReference type="ARBA" id="ARBA00022606"/>
    </source>
</evidence>
<evidence type="ECO:0000313" key="11">
    <source>
        <dbReference type="EMBL" id="PNF41837.1"/>
    </source>
</evidence>
<dbReference type="AlphaFoldDB" id="A0A2J7RLX6"/>
<dbReference type="OrthoDB" id="8185860at2759"/>
<evidence type="ECO:0000256" key="10">
    <source>
        <dbReference type="SAM" id="Phobius"/>
    </source>
</evidence>
<dbReference type="GO" id="GO:0004984">
    <property type="term" value="F:olfactory receptor activity"/>
    <property type="evidence" value="ECO:0007669"/>
    <property type="project" value="InterPro"/>
</dbReference>
<evidence type="ECO:0000256" key="4">
    <source>
        <dbReference type="ARBA" id="ARBA00022692"/>
    </source>
</evidence>
<protein>
    <recommendedName>
        <fullName evidence="13">Odorant receptor</fullName>
    </recommendedName>
</protein>
<comment type="subcellular location">
    <subcellularLocation>
        <location evidence="1">Cell membrane</location>
        <topology evidence="1">Multi-pass membrane protein</topology>
    </subcellularLocation>
</comment>
<evidence type="ECO:0008006" key="13">
    <source>
        <dbReference type="Google" id="ProtNLM"/>
    </source>
</evidence>
<evidence type="ECO:0000256" key="7">
    <source>
        <dbReference type="ARBA" id="ARBA00023136"/>
    </source>
</evidence>
<feature type="transmembrane region" description="Helical" evidence="10">
    <location>
        <begin position="181"/>
        <end position="204"/>
    </location>
</feature>
<dbReference type="PANTHER" id="PTHR21137">
    <property type="entry name" value="ODORANT RECEPTOR"/>
    <property type="match status" value="1"/>
</dbReference>
<dbReference type="PANTHER" id="PTHR21137:SF35">
    <property type="entry name" value="ODORANT RECEPTOR 19A-RELATED"/>
    <property type="match status" value="1"/>
</dbReference>
<dbReference type="InParanoid" id="A0A2J7RLX6"/>
<keyword evidence="6 10" id="KW-1133">Transmembrane helix</keyword>
<reference evidence="11 12" key="1">
    <citation type="submission" date="2017-12" db="EMBL/GenBank/DDBJ databases">
        <title>Hemimetabolous genomes reveal molecular basis of termite eusociality.</title>
        <authorList>
            <person name="Harrison M.C."/>
            <person name="Jongepier E."/>
            <person name="Robertson H.M."/>
            <person name="Arning N."/>
            <person name="Bitard-Feildel T."/>
            <person name="Chao H."/>
            <person name="Childers C.P."/>
            <person name="Dinh H."/>
            <person name="Doddapaneni H."/>
            <person name="Dugan S."/>
            <person name="Gowin J."/>
            <person name="Greiner C."/>
            <person name="Han Y."/>
            <person name="Hu H."/>
            <person name="Hughes D.S.T."/>
            <person name="Huylmans A.-K."/>
            <person name="Kemena C."/>
            <person name="Kremer L.P.M."/>
            <person name="Lee S.L."/>
            <person name="Lopez-Ezquerra A."/>
            <person name="Mallet L."/>
            <person name="Monroy-Kuhn J.M."/>
            <person name="Moser A."/>
            <person name="Murali S.C."/>
            <person name="Muzny D.M."/>
            <person name="Otani S."/>
            <person name="Piulachs M.-D."/>
            <person name="Poelchau M."/>
            <person name="Qu J."/>
            <person name="Schaub F."/>
            <person name="Wada-Katsumata A."/>
            <person name="Worley K.C."/>
            <person name="Xie Q."/>
            <person name="Ylla G."/>
            <person name="Poulsen M."/>
            <person name="Gibbs R.A."/>
            <person name="Schal C."/>
            <person name="Richards S."/>
            <person name="Belles X."/>
            <person name="Korb J."/>
            <person name="Bornberg-Bauer E."/>
        </authorList>
    </citation>
    <scope>NUCLEOTIDE SEQUENCE [LARGE SCALE GENOMIC DNA]</scope>
    <source>
        <tissue evidence="11">Whole body</tissue>
    </source>
</reference>